<accession>A0ABR6TME0</accession>
<proteinExistence type="predicted"/>
<evidence type="ECO:0000313" key="1">
    <source>
        <dbReference type="EMBL" id="MBC2576586.1"/>
    </source>
</evidence>
<dbReference type="Proteomes" id="UP000713904">
    <property type="component" value="Unassembled WGS sequence"/>
</dbReference>
<sequence length="144" mass="16840">MTNNFPFVGEERDYIINQDKDLPVPYEIAINFENGEILRENDDIKIVKNLEAIKVWVYLAILTQRYKHQIFSSDYGCEHTNLIGSEYTKELTESEAYRYIEECLLANPYIEKVKNLGVFKKGNKLEINIEIFTSFGNEVMNIES</sequence>
<protein>
    <submittedName>
        <fullName evidence="1">DUF2634 domain-containing protein</fullName>
    </submittedName>
</protein>
<gene>
    <name evidence="1" type="ORF">HLB29_07775</name>
</gene>
<keyword evidence="2" id="KW-1185">Reference proteome</keyword>
<comment type="caution">
    <text evidence="1">The sequence shown here is derived from an EMBL/GenBank/DDBJ whole genome shotgun (WGS) entry which is preliminary data.</text>
</comment>
<name>A0ABR6TME0_9FIRM</name>
<dbReference type="Pfam" id="PF10934">
    <property type="entry name" value="Sheath_initiator"/>
    <property type="match status" value="1"/>
</dbReference>
<dbReference type="Gene3D" id="3.10.450.40">
    <property type="match status" value="1"/>
</dbReference>
<reference evidence="1 2" key="1">
    <citation type="submission" date="2020-05" db="EMBL/GenBank/DDBJ databases">
        <title>Draft genome of xy-202 and genomic insight in genome of the genus Peptostreptococcus.</title>
        <authorList>
            <person name="Zhang Z."/>
        </authorList>
    </citation>
    <scope>NUCLEOTIDE SEQUENCE [LARGE SCALE GENOMIC DNA]</scope>
    <source>
        <strain evidence="1 2">DSM 27025</strain>
    </source>
</reference>
<organism evidence="1 2">
    <name type="scientific">Peptostreptococcus canis</name>
    <dbReference type="NCBI Taxonomy" id="1159213"/>
    <lineage>
        <taxon>Bacteria</taxon>
        <taxon>Bacillati</taxon>
        <taxon>Bacillota</taxon>
        <taxon>Clostridia</taxon>
        <taxon>Peptostreptococcales</taxon>
        <taxon>Peptostreptococcaceae</taxon>
        <taxon>Peptostreptococcus</taxon>
    </lineage>
</organism>
<evidence type="ECO:0000313" key="2">
    <source>
        <dbReference type="Proteomes" id="UP000713904"/>
    </source>
</evidence>
<dbReference type="InterPro" id="IPR020288">
    <property type="entry name" value="Sheath_initiator"/>
</dbReference>
<dbReference type="EMBL" id="JABGBW010000007">
    <property type="protein sequence ID" value="MBC2576586.1"/>
    <property type="molecule type" value="Genomic_DNA"/>
</dbReference>
<dbReference type="RefSeq" id="WP_185624606.1">
    <property type="nucleotide sequence ID" value="NZ_JABGBW010000007.1"/>
</dbReference>